<feature type="signal peptide" evidence="1">
    <location>
        <begin position="1"/>
        <end position="16"/>
    </location>
</feature>
<protein>
    <recommendedName>
        <fullName evidence="4">SCP domain-containing protein</fullName>
    </recommendedName>
</protein>
<reference evidence="2 3" key="1">
    <citation type="submission" date="2014-03" db="EMBL/GenBank/DDBJ databases">
        <title>Draft genome of the hookworm Oesophagostomum dentatum.</title>
        <authorList>
            <person name="Mitreva M."/>
        </authorList>
    </citation>
    <scope>NUCLEOTIDE SEQUENCE [LARGE SCALE GENOMIC DNA]</scope>
    <source>
        <strain evidence="2 3">OD-Hann</strain>
    </source>
</reference>
<sequence length="161" mass="18506">MFAWLVLFCAISAIQCSVKGGGQSRQQWQAYCPGFPTEKDVLPRDFRDSLARNVLAARNKSMKYDCVLEALASARMLSPQYYKRRTQNMDIVPLEYQEVADLIVFENFTQAAAKEWAPWFRALCHLSSFGCNYAFKPLKPRPGVPYLDVHKITCLFFFTPM</sequence>
<evidence type="ECO:0000256" key="1">
    <source>
        <dbReference type="SAM" id="SignalP"/>
    </source>
</evidence>
<dbReference type="EMBL" id="KN603055">
    <property type="protein sequence ID" value="KHJ79826.1"/>
    <property type="molecule type" value="Genomic_DNA"/>
</dbReference>
<keyword evidence="3" id="KW-1185">Reference proteome</keyword>
<name>A0A0B1S7E5_OESDE</name>
<dbReference type="AlphaFoldDB" id="A0A0B1S7E5"/>
<dbReference type="Pfam" id="PF17641">
    <property type="entry name" value="ASPRs"/>
    <property type="match status" value="1"/>
</dbReference>
<evidence type="ECO:0000313" key="3">
    <source>
        <dbReference type="Proteomes" id="UP000053660"/>
    </source>
</evidence>
<gene>
    <name evidence="2" type="ORF">OESDEN_20514</name>
</gene>
<evidence type="ECO:0008006" key="4">
    <source>
        <dbReference type="Google" id="ProtNLM"/>
    </source>
</evidence>
<dbReference type="InterPro" id="IPR035109">
    <property type="entry name" value="ASPR"/>
</dbReference>
<evidence type="ECO:0000313" key="2">
    <source>
        <dbReference type="EMBL" id="KHJ79826.1"/>
    </source>
</evidence>
<feature type="chain" id="PRO_5002081401" description="SCP domain-containing protein" evidence="1">
    <location>
        <begin position="17"/>
        <end position="161"/>
    </location>
</feature>
<dbReference type="Proteomes" id="UP000053660">
    <property type="component" value="Unassembled WGS sequence"/>
</dbReference>
<proteinExistence type="predicted"/>
<keyword evidence="1" id="KW-0732">Signal</keyword>
<accession>A0A0B1S7E5</accession>
<organism evidence="2 3">
    <name type="scientific">Oesophagostomum dentatum</name>
    <name type="common">Nodular worm</name>
    <dbReference type="NCBI Taxonomy" id="61180"/>
    <lineage>
        <taxon>Eukaryota</taxon>
        <taxon>Metazoa</taxon>
        <taxon>Ecdysozoa</taxon>
        <taxon>Nematoda</taxon>
        <taxon>Chromadorea</taxon>
        <taxon>Rhabditida</taxon>
        <taxon>Rhabditina</taxon>
        <taxon>Rhabditomorpha</taxon>
        <taxon>Strongyloidea</taxon>
        <taxon>Strongylidae</taxon>
        <taxon>Oesophagostomum</taxon>
    </lineage>
</organism>